<protein>
    <submittedName>
        <fullName evidence="1">DUF899 family protein</fullName>
    </submittedName>
</protein>
<name>A0ABS7VNV1_9HYPH</name>
<dbReference type="RefSeq" id="WP_224313524.1">
    <property type="nucleotide sequence ID" value="NZ_JAIRBM010000008.1"/>
</dbReference>
<dbReference type="InterPro" id="IPR010296">
    <property type="entry name" value="DUF899_thioredox"/>
</dbReference>
<sequence length="236" mass="26959">MTASTSLKPARELAEINDARFPNESDEYRRARTALLAEEIELRRHIERVAEMRRALPPGGAITKDYRFIGEEGPVSFLDLFRDKQTLVAYSYMFGPQRKRPCPMCTSLLSSWDGEALDVEQRAALVVIARSPVERLVAFKHERGWKSLRIYSDLTGDYTRDYVSTDDADVPAFNVFTRRDGTVRHFWSGEMGMETADPGQDPRGAPDLMPLWTILDCTPEGRGKDWYPKLEYDSTI</sequence>
<dbReference type="SUPFAM" id="SSF52833">
    <property type="entry name" value="Thioredoxin-like"/>
    <property type="match status" value="1"/>
</dbReference>
<reference evidence="1 2" key="1">
    <citation type="submission" date="2021-09" db="EMBL/GenBank/DDBJ databases">
        <title>The complete genome sequence of a new microorganism.</title>
        <authorList>
            <person name="Zi Z."/>
        </authorList>
    </citation>
    <scope>NUCLEOTIDE SEQUENCE [LARGE SCALE GENOMIC DNA]</scope>
    <source>
        <strain evidence="1 2">WGZ8</strain>
    </source>
</reference>
<dbReference type="EMBL" id="JAIRBM010000008">
    <property type="protein sequence ID" value="MBZ6077222.1"/>
    <property type="molecule type" value="Genomic_DNA"/>
</dbReference>
<gene>
    <name evidence="1" type="ORF">K9B37_13140</name>
</gene>
<evidence type="ECO:0000313" key="1">
    <source>
        <dbReference type="EMBL" id="MBZ6077222.1"/>
    </source>
</evidence>
<accession>A0ABS7VNV1</accession>
<comment type="caution">
    <text evidence="1">The sequence shown here is derived from an EMBL/GenBank/DDBJ whole genome shotgun (WGS) entry which is preliminary data.</text>
</comment>
<keyword evidence="2" id="KW-1185">Reference proteome</keyword>
<evidence type="ECO:0000313" key="2">
    <source>
        <dbReference type="Proteomes" id="UP000704176"/>
    </source>
</evidence>
<proteinExistence type="predicted"/>
<dbReference type="Pfam" id="PF05988">
    <property type="entry name" value="DUF899"/>
    <property type="match status" value="1"/>
</dbReference>
<organism evidence="1 2">
    <name type="scientific">Microvirga puerhi</name>
    <dbReference type="NCBI Taxonomy" id="2876078"/>
    <lineage>
        <taxon>Bacteria</taxon>
        <taxon>Pseudomonadati</taxon>
        <taxon>Pseudomonadota</taxon>
        <taxon>Alphaproteobacteria</taxon>
        <taxon>Hyphomicrobiales</taxon>
        <taxon>Methylobacteriaceae</taxon>
        <taxon>Microvirga</taxon>
    </lineage>
</organism>
<dbReference type="InterPro" id="IPR036249">
    <property type="entry name" value="Thioredoxin-like_sf"/>
</dbReference>
<dbReference type="Proteomes" id="UP000704176">
    <property type="component" value="Unassembled WGS sequence"/>
</dbReference>